<sequence length="152" mass="17092">MLFACAVPTLRIEQPSDDASLEQWRHVHNTIIPTDPLSLDEVRERVRRNRLAVAYAGDELVGCSTVRPPNDETTAATVIVRILPAHRRQGLGEQFYEHELAEARKLDADGIETIILASNTDGLRFAESHGFVEFERYVLPGDTIPFITLRLT</sequence>
<dbReference type="Proteomes" id="UP000295818">
    <property type="component" value="Unassembled WGS sequence"/>
</dbReference>
<feature type="domain" description="N-acetyltransferase" evidence="3">
    <location>
        <begin position="8"/>
        <end position="150"/>
    </location>
</feature>
<evidence type="ECO:0000256" key="2">
    <source>
        <dbReference type="ARBA" id="ARBA00023315"/>
    </source>
</evidence>
<dbReference type="Gene3D" id="3.40.630.30">
    <property type="match status" value="1"/>
</dbReference>
<evidence type="ECO:0000256" key="1">
    <source>
        <dbReference type="ARBA" id="ARBA00022679"/>
    </source>
</evidence>
<dbReference type="InterPro" id="IPR050832">
    <property type="entry name" value="Bact_Acetyltransf"/>
</dbReference>
<protein>
    <submittedName>
        <fullName evidence="4">N-acetylglutamate synthase-like GNAT family acetyltransferase</fullName>
    </submittedName>
</protein>
<keyword evidence="5" id="KW-1185">Reference proteome</keyword>
<evidence type="ECO:0000313" key="4">
    <source>
        <dbReference type="EMBL" id="TCO17782.1"/>
    </source>
</evidence>
<dbReference type="InterPro" id="IPR016181">
    <property type="entry name" value="Acyl_CoA_acyltransferase"/>
</dbReference>
<name>A0ABY2BEC0_9ACTN</name>
<dbReference type="PROSITE" id="PS51186">
    <property type="entry name" value="GNAT"/>
    <property type="match status" value="1"/>
</dbReference>
<reference evidence="4 5" key="1">
    <citation type="journal article" date="2015" name="Stand. Genomic Sci.">
        <title>Genomic Encyclopedia of Bacterial and Archaeal Type Strains, Phase III: the genomes of soil and plant-associated and newly described type strains.</title>
        <authorList>
            <person name="Whitman W.B."/>
            <person name="Woyke T."/>
            <person name="Klenk H.P."/>
            <person name="Zhou Y."/>
            <person name="Lilburn T.G."/>
            <person name="Beck B.J."/>
            <person name="De Vos P."/>
            <person name="Vandamme P."/>
            <person name="Eisen J.A."/>
            <person name="Garrity G."/>
            <person name="Hugenholtz P."/>
            <person name="Kyrpides N.C."/>
        </authorList>
    </citation>
    <scope>NUCLEOTIDE SEQUENCE [LARGE SCALE GENOMIC DNA]</scope>
    <source>
        <strain evidence="4 5">VKM Ac-2538</strain>
    </source>
</reference>
<evidence type="ECO:0000313" key="5">
    <source>
        <dbReference type="Proteomes" id="UP000295818"/>
    </source>
</evidence>
<keyword evidence="2" id="KW-0012">Acyltransferase</keyword>
<keyword evidence="1" id="KW-0808">Transferase</keyword>
<evidence type="ECO:0000259" key="3">
    <source>
        <dbReference type="PROSITE" id="PS51186"/>
    </source>
</evidence>
<dbReference type="EMBL" id="SLWM01000013">
    <property type="protein sequence ID" value="TCO17782.1"/>
    <property type="molecule type" value="Genomic_DNA"/>
</dbReference>
<dbReference type="CDD" id="cd04301">
    <property type="entry name" value="NAT_SF"/>
    <property type="match status" value="1"/>
</dbReference>
<proteinExistence type="predicted"/>
<organism evidence="4 5">
    <name type="scientific">Kribbella orskensis</name>
    <dbReference type="NCBI Taxonomy" id="2512216"/>
    <lineage>
        <taxon>Bacteria</taxon>
        <taxon>Bacillati</taxon>
        <taxon>Actinomycetota</taxon>
        <taxon>Actinomycetes</taxon>
        <taxon>Propionibacteriales</taxon>
        <taxon>Kribbellaceae</taxon>
        <taxon>Kribbella</taxon>
    </lineage>
</organism>
<comment type="caution">
    <text evidence="4">The sequence shown here is derived from an EMBL/GenBank/DDBJ whole genome shotgun (WGS) entry which is preliminary data.</text>
</comment>
<dbReference type="PANTHER" id="PTHR43877">
    <property type="entry name" value="AMINOALKYLPHOSPHONATE N-ACETYLTRANSFERASE-RELATED-RELATED"/>
    <property type="match status" value="1"/>
</dbReference>
<dbReference type="PANTHER" id="PTHR43877:SF5">
    <property type="entry name" value="BLL8307 PROTEIN"/>
    <property type="match status" value="1"/>
</dbReference>
<dbReference type="SUPFAM" id="SSF55729">
    <property type="entry name" value="Acyl-CoA N-acyltransferases (Nat)"/>
    <property type="match status" value="1"/>
</dbReference>
<accession>A0ABY2BEC0</accession>
<gene>
    <name evidence="4" type="ORF">EV644_11312</name>
</gene>
<dbReference type="Pfam" id="PF00583">
    <property type="entry name" value="Acetyltransf_1"/>
    <property type="match status" value="1"/>
</dbReference>
<dbReference type="InterPro" id="IPR000182">
    <property type="entry name" value="GNAT_dom"/>
</dbReference>